<accession>A0A0E9RLQ6</accession>
<reference evidence="1" key="2">
    <citation type="journal article" date="2015" name="Fish Shellfish Immunol.">
        <title>Early steps in the European eel (Anguilla anguilla)-Vibrio vulnificus interaction in the gills: Role of the RtxA13 toxin.</title>
        <authorList>
            <person name="Callol A."/>
            <person name="Pajuelo D."/>
            <person name="Ebbesson L."/>
            <person name="Teles M."/>
            <person name="MacKenzie S."/>
            <person name="Amaro C."/>
        </authorList>
    </citation>
    <scope>NUCLEOTIDE SEQUENCE</scope>
</reference>
<dbReference type="AlphaFoldDB" id="A0A0E9RLQ6"/>
<name>A0A0E9RLQ6_ANGAN</name>
<reference evidence="1" key="1">
    <citation type="submission" date="2014-11" db="EMBL/GenBank/DDBJ databases">
        <authorList>
            <person name="Amaro Gonzalez C."/>
        </authorList>
    </citation>
    <scope>NUCLEOTIDE SEQUENCE</scope>
</reference>
<dbReference type="EMBL" id="GBXM01079187">
    <property type="protein sequence ID" value="JAH29390.1"/>
    <property type="molecule type" value="Transcribed_RNA"/>
</dbReference>
<proteinExistence type="predicted"/>
<organism evidence="1">
    <name type="scientific">Anguilla anguilla</name>
    <name type="common">European freshwater eel</name>
    <name type="synonym">Muraena anguilla</name>
    <dbReference type="NCBI Taxonomy" id="7936"/>
    <lineage>
        <taxon>Eukaryota</taxon>
        <taxon>Metazoa</taxon>
        <taxon>Chordata</taxon>
        <taxon>Craniata</taxon>
        <taxon>Vertebrata</taxon>
        <taxon>Euteleostomi</taxon>
        <taxon>Actinopterygii</taxon>
        <taxon>Neopterygii</taxon>
        <taxon>Teleostei</taxon>
        <taxon>Anguilliformes</taxon>
        <taxon>Anguillidae</taxon>
        <taxon>Anguilla</taxon>
    </lineage>
</organism>
<evidence type="ECO:0000313" key="1">
    <source>
        <dbReference type="EMBL" id="JAH29390.1"/>
    </source>
</evidence>
<protein>
    <submittedName>
        <fullName evidence="1">Uncharacterized protein</fullName>
    </submittedName>
</protein>
<sequence length="43" mass="5267">MLREFMRFMRLNWLHFILLHVQPCWPIFVPNHVLSSSALLFLL</sequence>